<protein>
    <submittedName>
        <fullName evidence="5">Nucleoid-associated protein Lsr2</fullName>
    </submittedName>
</protein>
<evidence type="ECO:0000259" key="3">
    <source>
        <dbReference type="Pfam" id="PF11774"/>
    </source>
</evidence>
<feature type="domain" description="Lsr2 dimerization" evidence="3">
    <location>
        <begin position="1"/>
        <end position="61"/>
    </location>
</feature>
<dbReference type="Gene3D" id="3.30.60.230">
    <property type="entry name" value="Lsr2, dimerization domain"/>
    <property type="match status" value="1"/>
</dbReference>
<dbReference type="InterPro" id="IPR042261">
    <property type="entry name" value="Lsr2-like_dimerization"/>
</dbReference>
<reference evidence="6" key="1">
    <citation type="submission" date="2017-11" db="EMBL/GenBank/DDBJ databases">
        <title>Otitis media/interna in a cat caused by the recently described species Corynebacterium provencense.</title>
        <authorList>
            <person name="Kittl S."/>
            <person name="Brodard I."/>
            <person name="Rychener L."/>
            <person name="Jores J."/>
            <person name="Roosje P."/>
            <person name="Gobeli Brawand S."/>
        </authorList>
    </citation>
    <scope>NUCLEOTIDE SEQUENCE [LARGE SCALE GENOMIC DNA]</scope>
    <source>
        <strain evidence="6">17KM38</strain>
    </source>
</reference>
<organism evidence="5 6">
    <name type="scientific">Corynebacterium provencense</name>
    <dbReference type="NCBI Taxonomy" id="1737425"/>
    <lineage>
        <taxon>Bacteria</taxon>
        <taxon>Bacillati</taxon>
        <taxon>Actinomycetota</taxon>
        <taxon>Actinomycetes</taxon>
        <taxon>Mycobacteriales</taxon>
        <taxon>Corynebacteriaceae</taxon>
        <taxon>Corynebacterium</taxon>
    </lineage>
</organism>
<dbReference type="RefSeq" id="WP_066586336.1">
    <property type="nucleotide sequence ID" value="NZ_CABKVS010000002.1"/>
</dbReference>
<feature type="domain" description="Lsr2 DNA-binding" evidence="4">
    <location>
        <begin position="80"/>
        <end position="115"/>
    </location>
</feature>
<dbReference type="EMBL" id="CP024988">
    <property type="protein sequence ID" value="AWT27298.1"/>
    <property type="molecule type" value="Genomic_DNA"/>
</dbReference>
<dbReference type="InterPro" id="IPR036625">
    <property type="entry name" value="E3-bd_dom_sf"/>
</dbReference>
<proteinExistence type="predicted"/>
<feature type="region of interest" description="Disordered" evidence="2">
    <location>
        <begin position="60"/>
        <end position="120"/>
    </location>
</feature>
<dbReference type="KEGG" id="cpre:Csp1_25500"/>
<accession>A0A2Z3YQZ1</accession>
<feature type="compositionally biased region" description="Basic and acidic residues" evidence="2">
    <location>
        <begin position="80"/>
        <end position="91"/>
    </location>
</feature>
<dbReference type="Pfam" id="PF23359">
    <property type="entry name" value="Lsr2_DNA-bd"/>
    <property type="match status" value="1"/>
</dbReference>
<evidence type="ECO:0000256" key="1">
    <source>
        <dbReference type="ARBA" id="ARBA00023125"/>
    </source>
</evidence>
<sequence>MARREITQFFDDLDGTALSSDEVNVVEFSYAGSDYTLDLSEENALKFASDLEPYLKVATKVTKQRAPRGRSTSTGAQKSDPGRNRRIREWARNNGHNVSARGQISHEIIAAYEEANPTDR</sequence>
<dbReference type="Pfam" id="PF11774">
    <property type="entry name" value="Lsr2"/>
    <property type="match status" value="1"/>
</dbReference>
<keyword evidence="6" id="KW-1185">Reference proteome</keyword>
<keyword evidence="1" id="KW-0238">DNA-binding</keyword>
<dbReference type="OrthoDB" id="4113332at2"/>
<evidence type="ECO:0000256" key="2">
    <source>
        <dbReference type="SAM" id="MobiDB-lite"/>
    </source>
</evidence>
<evidence type="ECO:0000313" key="5">
    <source>
        <dbReference type="EMBL" id="AWT27298.1"/>
    </source>
</evidence>
<evidence type="ECO:0000313" key="6">
    <source>
        <dbReference type="Proteomes" id="UP000247696"/>
    </source>
</evidence>
<dbReference type="InterPro" id="IPR055370">
    <property type="entry name" value="Lsr2_DNA-bd"/>
</dbReference>
<dbReference type="Gene3D" id="4.10.320.10">
    <property type="entry name" value="E3-binding domain"/>
    <property type="match status" value="1"/>
</dbReference>
<dbReference type="AlphaFoldDB" id="A0A2Z3YQZ1"/>
<dbReference type="InterPro" id="IPR024412">
    <property type="entry name" value="Lsr2_dim_dom"/>
</dbReference>
<gene>
    <name evidence="5" type="primary">lsr2</name>
    <name evidence="5" type="ORF">Csp1_25500</name>
</gene>
<dbReference type="STRING" id="1737425.GCA_900049755_01344"/>
<dbReference type="Proteomes" id="UP000247696">
    <property type="component" value="Chromosome"/>
</dbReference>
<dbReference type="GO" id="GO:0003677">
    <property type="term" value="F:DNA binding"/>
    <property type="evidence" value="ECO:0007669"/>
    <property type="project" value="UniProtKB-KW"/>
</dbReference>
<dbReference type="GO" id="GO:0016746">
    <property type="term" value="F:acyltransferase activity"/>
    <property type="evidence" value="ECO:0007669"/>
    <property type="project" value="InterPro"/>
</dbReference>
<evidence type="ECO:0000259" key="4">
    <source>
        <dbReference type="Pfam" id="PF23359"/>
    </source>
</evidence>
<name>A0A2Z3YQZ1_9CORY</name>